<accession>A0A9N8ED59</accession>
<keyword evidence="4" id="KW-1185">Reference proteome</keyword>
<evidence type="ECO:0000313" key="4">
    <source>
        <dbReference type="Proteomes" id="UP001153069"/>
    </source>
</evidence>
<dbReference type="OrthoDB" id="48818at2759"/>
<evidence type="ECO:0000256" key="1">
    <source>
        <dbReference type="SAM" id="MobiDB-lite"/>
    </source>
</evidence>
<dbReference type="Proteomes" id="UP001153069">
    <property type="component" value="Unassembled WGS sequence"/>
</dbReference>
<dbReference type="EMBL" id="CAICTM010000915">
    <property type="protein sequence ID" value="CAB9518235.1"/>
    <property type="molecule type" value="Genomic_DNA"/>
</dbReference>
<dbReference type="InterPro" id="IPR049227">
    <property type="entry name" value="DUF6824"/>
</dbReference>
<name>A0A9N8ED59_9STRA</name>
<sequence>MKANLDIMDSSGSSRTDDGSLILPIDFVPSDNEVIIGRGKKVNAHVGNKRFRSLVQQETQDYAVAQDKAQKTLVVSKVLFEVRGWGGDVKNFGFVKWDRRIKRWIAPKDSVARVAVAQAFRDALGRKSGYASSKDNKQRQRHIEKGYIKVEDSPAEATRPARRGDDMSPPVDDFGDGKPPARITNANPSTHGFNQIAQQRLLMPPPAPYQQLPLGQMPLPSSYSIPEPDPFPPAYGDPNQGRASAMPHYPQHNAPDAGQIYDAITAVTGTGTNPEPQSNSEFELEVDDDLLEPIPLKDDETAFYYKHNNDSKDHGGGHT</sequence>
<organism evidence="3 4">
    <name type="scientific">Seminavis robusta</name>
    <dbReference type="NCBI Taxonomy" id="568900"/>
    <lineage>
        <taxon>Eukaryota</taxon>
        <taxon>Sar</taxon>
        <taxon>Stramenopiles</taxon>
        <taxon>Ochrophyta</taxon>
        <taxon>Bacillariophyta</taxon>
        <taxon>Bacillariophyceae</taxon>
        <taxon>Bacillariophycidae</taxon>
        <taxon>Naviculales</taxon>
        <taxon>Naviculaceae</taxon>
        <taxon>Seminavis</taxon>
    </lineage>
</organism>
<feature type="domain" description="DUF6824" evidence="2">
    <location>
        <begin position="34"/>
        <end position="122"/>
    </location>
</feature>
<dbReference type="AlphaFoldDB" id="A0A9N8ED59"/>
<evidence type="ECO:0000313" key="3">
    <source>
        <dbReference type="EMBL" id="CAB9518235.1"/>
    </source>
</evidence>
<feature type="compositionally biased region" description="Basic and acidic residues" evidence="1">
    <location>
        <begin position="134"/>
        <end position="152"/>
    </location>
</feature>
<gene>
    <name evidence="3" type="ORF">SEMRO_917_G219920.1</name>
</gene>
<feature type="region of interest" description="Disordered" evidence="1">
    <location>
        <begin position="127"/>
        <end position="190"/>
    </location>
</feature>
<evidence type="ECO:0000259" key="2">
    <source>
        <dbReference type="Pfam" id="PF20710"/>
    </source>
</evidence>
<protein>
    <submittedName>
        <fullName evidence="3">Nitrilase family, member 2</fullName>
    </submittedName>
</protein>
<dbReference type="Pfam" id="PF20710">
    <property type="entry name" value="DUF6824"/>
    <property type="match status" value="1"/>
</dbReference>
<feature type="region of interest" description="Disordered" evidence="1">
    <location>
        <begin position="205"/>
        <end position="256"/>
    </location>
</feature>
<reference evidence="3" key="1">
    <citation type="submission" date="2020-06" db="EMBL/GenBank/DDBJ databases">
        <authorList>
            <consortium name="Plant Systems Biology data submission"/>
        </authorList>
    </citation>
    <scope>NUCLEOTIDE SEQUENCE</scope>
    <source>
        <strain evidence="3">D6</strain>
    </source>
</reference>
<comment type="caution">
    <text evidence="3">The sequence shown here is derived from an EMBL/GenBank/DDBJ whole genome shotgun (WGS) entry which is preliminary data.</text>
</comment>
<proteinExistence type="predicted"/>